<organism evidence="2 3">
    <name type="scientific">Kibdelosporangium banguiense</name>
    <dbReference type="NCBI Taxonomy" id="1365924"/>
    <lineage>
        <taxon>Bacteria</taxon>
        <taxon>Bacillati</taxon>
        <taxon>Actinomycetota</taxon>
        <taxon>Actinomycetes</taxon>
        <taxon>Pseudonocardiales</taxon>
        <taxon>Pseudonocardiaceae</taxon>
        <taxon>Kibdelosporangium</taxon>
    </lineage>
</organism>
<comment type="caution">
    <text evidence="2">The sequence shown here is derived from an EMBL/GenBank/DDBJ whole genome shotgun (WGS) entry which is preliminary data.</text>
</comment>
<feature type="transmembrane region" description="Helical" evidence="1">
    <location>
        <begin position="235"/>
        <end position="255"/>
    </location>
</feature>
<feature type="transmembrane region" description="Helical" evidence="1">
    <location>
        <begin position="155"/>
        <end position="176"/>
    </location>
</feature>
<proteinExistence type="predicted"/>
<reference evidence="2 3" key="1">
    <citation type="submission" date="2021-03" db="EMBL/GenBank/DDBJ databases">
        <title>Sequencing the genomes of 1000 actinobacteria strains.</title>
        <authorList>
            <person name="Klenk H.-P."/>
        </authorList>
    </citation>
    <scope>NUCLEOTIDE SEQUENCE [LARGE SCALE GENOMIC DNA]</scope>
    <source>
        <strain evidence="2 3">DSM 46670</strain>
    </source>
</reference>
<dbReference type="Proteomes" id="UP001519332">
    <property type="component" value="Unassembled WGS sequence"/>
</dbReference>
<protein>
    <submittedName>
        <fullName evidence="2">ABC-2 type transport system permease protein</fullName>
    </submittedName>
</protein>
<evidence type="ECO:0000313" key="2">
    <source>
        <dbReference type="EMBL" id="MBP2327938.1"/>
    </source>
</evidence>
<gene>
    <name evidence="2" type="ORF">JOF56_008323</name>
</gene>
<evidence type="ECO:0000313" key="3">
    <source>
        <dbReference type="Proteomes" id="UP001519332"/>
    </source>
</evidence>
<evidence type="ECO:0000256" key="1">
    <source>
        <dbReference type="SAM" id="Phobius"/>
    </source>
</evidence>
<feature type="transmembrane region" description="Helical" evidence="1">
    <location>
        <begin position="428"/>
        <end position="453"/>
    </location>
</feature>
<keyword evidence="1" id="KW-0472">Membrane</keyword>
<feature type="transmembrane region" description="Helical" evidence="1">
    <location>
        <begin position="460"/>
        <end position="481"/>
    </location>
</feature>
<name>A0ABS4TVG0_9PSEU</name>
<feature type="transmembrane region" description="Helical" evidence="1">
    <location>
        <begin position="392"/>
        <end position="416"/>
    </location>
</feature>
<keyword evidence="1" id="KW-0812">Transmembrane</keyword>
<accession>A0ABS4TVG0</accession>
<keyword evidence="1" id="KW-1133">Transmembrane helix</keyword>
<dbReference type="RefSeq" id="WP_209645029.1">
    <property type="nucleotide sequence ID" value="NZ_JAGINW010000001.1"/>
</dbReference>
<feature type="transmembrane region" description="Helical" evidence="1">
    <location>
        <begin position="188"/>
        <end position="207"/>
    </location>
</feature>
<dbReference type="EMBL" id="JAGINW010000001">
    <property type="protein sequence ID" value="MBP2327938.1"/>
    <property type="molecule type" value="Genomic_DNA"/>
</dbReference>
<feature type="transmembrane region" description="Helical" evidence="1">
    <location>
        <begin position="123"/>
        <end position="149"/>
    </location>
</feature>
<feature type="transmembrane region" description="Helical" evidence="1">
    <location>
        <begin position="22"/>
        <end position="44"/>
    </location>
</feature>
<feature type="transmembrane region" description="Helical" evidence="1">
    <location>
        <begin position="342"/>
        <end position="363"/>
    </location>
</feature>
<feature type="transmembrane region" description="Helical" evidence="1">
    <location>
        <begin position="293"/>
        <end position="312"/>
    </location>
</feature>
<feature type="transmembrane region" description="Helical" evidence="1">
    <location>
        <begin position="83"/>
        <end position="102"/>
    </location>
</feature>
<feature type="transmembrane region" description="Helical" evidence="1">
    <location>
        <begin position="501"/>
        <end position="524"/>
    </location>
</feature>
<keyword evidence="3" id="KW-1185">Reference proteome</keyword>
<sequence length="530" mass="54409">MTSLVGTADLVRFIVRRDRIRIPAWFGLTALFAIGVLASVQGVYPTEAARLSFFQTTNGNPAQLMMIGPIFDASEAGIGAWRIRGQVALLLSLASLLLVVRHTRAEEESGRDELMRSTVVGRYAGLTAALLVAFAANLGAAVVMTLGFVAQGLAVGGSIALALSFAAAGCVAAALAALAAQLTASSRAAIGLATAGVGVCYAIRAIADAGDASWLRWLSPFGWTQEMRPFAGNHWWPLPLVAGLVALLVVVAYAVSARRDLGAGILPARLGPATAAPRLRSALALAWRLQRGVLIAWTVGGAAFGAAIGTTADTIAEQVDESQALGDLMAQMGGGGRPVDGFFGLIIYLVSQVVTIYAIQATLRMRAEELSARADTVLSGPVSRLRWAGGHLLVAAAGTVVVMTGLGFGMGLVYGLATGGVGGELPPLLAAAVVRAPSVLVLAAIAAALYGIAPRFAAPVAYAVLGLCFLLELAVAYGGASESLMWISPFAQTPALPSADFAVVPLLWFAVIAGGLVTAGMVGLRRRDLG</sequence>